<gene>
    <name evidence="1" type="ORF">BJP51_24295</name>
</gene>
<name>A0A1R0X2Y6_9BACL</name>
<dbReference type="AlphaFoldDB" id="A0A1R0X2Y6"/>
<dbReference type="GeneID" id="31573851"/>
<organism evidence="1 2">
    <name type="scientific">Paenibacillus odorifer</name>
    <dbReference type="NCBI Taxonomy" id="189426"/>
    <lineage>
        <taxon>Bacteria</taxon>
        <taxon>Bacillati</taxon>
        <taxon>Bacillota</taxon>
        <taxon>Bacilli</taxon>
        <taxon>Bacillales</taxon>
        <taxon>Paenibacillaceae</taxon>
        <taxon>Paenibacillus</taxon>
    </lineage>
</organism>
<evidence type="ECO:0000313" key="1">
    <source>
        <dbReference type="EMBL" id="OMD27644.1"/>
    </source>
</evidence>
<proteinExistence type="predicted"/>
<sequence>MSTKGSNGNGFSKEQIVNSSLFTPREKDILNVILQDGKNYTLEEAKQSMGLFKNKEVMN</sequence>
<dbReference type="EMBL" id="MKQP01000035">
    <property type="protein sequence ID" value="OMD27644.1"/>
    <property type="molecule type" value="Genomic_DNA"/>
</dbReference>
<dbReference type="Proteomes" id="UP000187465">
    <property type="component" value="Unassembled WGS sequence"/>
</dbReference>
<accession>A0A1R0X2Y6</accession>
<protein>
    <submittedName>
        <fullName evidence="1">Uncharacterized protein</fullName>
    </submittedName>
</protein>
<reference evidence="1 2" key="1">
    <citation type="submission" date="2016-10" db="EMBL/GenBank/DDBJ databases">
        <title>Paenibacillus species isolates.</title>
        <authorList>
            <person name="Beno S.M."/>
        </authorList>
    </citation>
    <scope>NUCLEOTIDE SEQUENCE [LARGE SCALE GENOMIC DNA]</scope>
    <source>
        <strain evidence="1 2">FSL H7-0604</strain>
    </source>
</reference>
<evidence type="ECO:0000313" key="2">
    <source>
        <dbReference type="Proteomes" id="UP000187465"/>
    </source>
</evidence>
<dbReference type="RefSeq" id="WP_036681241.1">
    <property type="nucleotide sequence ID" value="NZ_CP009428.1"/>
</dbReference>
<comment type="caution">
    <text evidence="1">The sequence shown here is derived from an EMBL/GenBank/DDBJ whole genome shotgun (WGS) entry which is preliminary data.</text>
</comment>
<dbReference type="KEGG" id="pod:PODO_27475"/>